<dbReference type="Gene3D" id="3.80.10.10">
    <property type="entry name" value="Ribonuclease Inhibitor"/>
    <property type="match status" value="1"/>
</dbReference>
<dbReference type="SUPFAM" id="SSF52058">
    <property type="entry name" value="L domain-like"/>
    <property type="match status" value="1"/>
</dbReference>
<dbReference type="AlphaFoldDB" id="A0A1U8AAK7"/>
<dbReference type="InterPro" id="IPR042197">
    <property type="entry name" value="Apaf_helical"/>
</dbReference>
<evidence type="ECO:0000256" key="2">
    <source>
        <dbReference type="ARBA" id="ARBA00022737"/>
    </source>
</evidence>
<accession>A0A1U8AAK7</accession>
<sequence>MSSSLSGIINLLGRTMNILVGIVTDLGKDMLNNLLTSELKDQFDFLSGFKSNVEKLKSMREEIQKSVKSAEEMGEDVKDDVKNLLNEVDIIIENGYRLQGEGNSSPSYWTSIHKLSKEAMEKISNSAPIPTMESTPSRDFKIFESTELAMNKVKKALADENIHVIGVYGMGGVGKTSLVREIGKQVENEKLFDKVVMAVVSQDPDLRKVQGQIADMLGLKFEEASVMGRASKLSRRLEKVKSILVILDDIWAKLDMEELGIPFDGRNCRRGCKILLTTRRQDVCHAMKTQVSIPLNILSQQDAWDLFKRNVGIVVENDTFHDVGKEVVRECGGLPIAIVTVAGALRGKEDPQEWNDALHELRSSEPHNIEGLDLNVFSCLKWSYDYLRDAETQKLFLYCCLFPEDYDIYIEQMVRYGFGMGLFRNVATIEDARRKTHRIVKKLKSSSLLFEGSHGGCVKVHDIIRDVGISIASSGNYDEVFMVRARKGLKEWPIMDSTEQYTAISLMDNRIEKLPHQLMFSKLRTLLLQGVMGWDVEIPDTFFKWMEALRIMDLSYNGIFFCPWSIQCLTNLHTLILERCSELQDISVLGNLKELMILSLLGCQSIERLPTNMAQLANLRLLDLSYNPKLIIPPDVISAWSQLEELYMFLSFRDWKAQGVMDHGSKASLEE</sequence>
<comment type="similarity">
    <text evidence="1">Belongs to the disease resistance NB-LRR family.</text>
</comment>
<evidence type="ECO:0000256" key="4">
    <source>
        <dbReference type="ARBA" id="ARBA00022840"/>
    </source>
</evidence>
<dbReference type="PANTHER" id="PTHR33463:SF218">
    <property type="entry name" value="DISEASE RESISTANCE PROTEIN RPS2-LIKE"/>
    <property type="match status" value="1"/>
</dbReference>
<protein>
    <submittedName>
        <fullName evidence="7">Disease resistance protein At4g27190-like</fullName>
    </submittedName>
</protein>
<evidence type="ECO:0000256" key="3">
    <source>
        <dbReference type="ARBA" id="ARBA00022821"/>
    </source>
</evidence>
<dbReference type="InterPro" id="IPR027417">
    <property type="entry name" value="P-loop_NTPase"/>
</dbReference>
<dbReference type="CDD" id="cd00882">
    <property type="entry name" value="Ras_like_GTPase"/>
    <property type="match status" value="1"/>
</dbReference>
<evidence type="ECO:0000313" key="6">
    <source>
        <dbReference type="Proteomes" id="UP000189703"/>
    </source>
</evidence>
<organism evidence="6 7">
    <name type="scientific">Nelumbo nucifera</name>
    <name type="common">Sacred lotus</name>
    <dbReference type="NCBI Taxonomy" id="4432"/>
    <lineage>
        <taxon>Eukaryota</taxon>
        <taxon>Viridiplantae</taxon>
        <taxon>Streptophyta</taxon>
        <taxon>Embryophyta</taxon>
        <taxon>Tracheophyta</taxon>
        <taxon>Spermatophyta</taxon>
        <taxon>Magnoliopsida</taxon>
        <taxon>Proteales</taxon>
        <taxon>Nelumbonaceae</taxon>
        <taxon>Nelumbo</taxon>
    </lineage>
</organism>
<dbReference type="GO" id="GO:0006952">
    <property type="term" value="P:defense response"/>
    <property type="evidence" value="ECO:0007669"/>
    <property type="project" value="UniProtKB-KW"/>
</dbReference>
<feature type="domain" description="NB-ARC" evidence="5">
    <location>
        <begin position="149"/>
        <end position="311"/>
    </location>
</feature>
<name>A0A1U8AAK7_NELNU</name>
<dbReference type="InterPro" id="IPR036388">
    <property type="entry name" value="WH-like_DNA-bd_sf"/>
</dbReference>
<dbReference type="PANTHER" id="PTHR33463">
    <property type="entry name" value="NB-ARC DOMAIN-CONTAINING PROTEIN-RELATED"/>
    <property type="match status" value="1"/>
</dbReference>
<dbReference type="OMA" id="ANDCYSA"/>
<evidence type="ECO:0000313" key="7">
    <source>
        <dbReference type="RefSeq" id="XP_010258689.1"/>
    </source>
</evidence>
<gene>
    <name evidence="7" type="primary">LOC104598357</name>
</gene>
<dbReference type="GO" id="GO:0043531">
    <property type="term" value="F:ADP binding"/>
    <property type="evidence" value="ECO:0007669"/>
    <property type="project" value="InterPro"/>
</dbReference>
<dbReference type="Proteomes" id="UP000189703">
    <property type="component" value="Unplaced"/>
</dbReference>
<proteinExistence type="inferred from homology"/>
<keyword evidence="2" id="KW-0677">Repeat</keyword>
<reference evidence="7" key="1">
    <citation type="submission" date="2025-08" db="UniProtKB">
        <authorList>
            <consortium name="RefSeq"/>
        </authorList>
    </citation>
    <scope>IDENTIFICATION</scope>
</reference>
<dbReference type="InterPro" id="IPR050905">
    <property type="entry name" value="Plant_NBS-LRR"/>
</dbReference>
<keyword evidence="3" id="KW-0611">Plant defense</keyword>
<dbReference type="RefSeq" id="XP_010258689.1">
    <property type="nucleotide sequence ID" value="XM_010260387.2"/>
</dbReference>
<dbReference type="STRING" id="4432.A0A1U8AAK7"/>
<dbReference type="GeneID" id="104598357"/>
<dbReference type="GO" id="GO:0005524">
    <property type="term" value="F:ATP binding"/>
    <property type="evidence" value="ECO:0007669"/>
    <property type="project" value="UniProtKB-KW"/>
</dbReference>
<dbReference type="Gene3D" id="1.10.10.10">
    <property type="entry name" value="Winged helix-like DNA-binding domain superfamily/Winged helix DNA-binding domain"/>
    <property type="match status" value="1"/>
</dbReference>
<dbReference type="Pfam" id="PF00931">
    <property type="entry name" value="NB-ARC"/>
    <property type="match status" value="1"/>
</dbReference>
<dbReference type="InterPro" id="IPR032675">
    <property type="entry name" value="LRR_dom_sf"/>
</dbReference>
<dbReference type="Gene3D" id="1.10.8.430">
    <property type="entry name" value="Helical domain of apoptotic protease-activating factors"/>
    <property type="match status" value="1"/>
</dbReference>
<dbReference type="PRINTS" id="PR00364">
    <property type="entry name" value="DISEASERSIST"/>
</dbReference>
<keyword evidence="6" id="KW-1185">Reference proteome</keyword>
<keyword evidence="4" id="KW-0067">ATP-binding</keyword>
<dbReference type="eggNOG" id="KOG4658">
    <property type="taxonomic scope" value="Eukaryota"/>
</dbReference>
<dbReference type="Gene3D" id="3.40.50.300">
    <property type="entry name" value="P-loop containing nucleotide triphosphate hydrolases"/>
    <property type="match status" value="1"/>
</dbReference>
<dbReference type="InterPro" id="IPR002182">
    <property type="entry name" value="NB-ARC"/>
</dbReference>
<keyword evidence="4" id="KW-0547">Nucleotide-binding</keyword>
<dbReference type="FunFam" id="3.40.50.300:FF:001091">
    <property type="entry name" value="Probable disease resistance protein At1g61300"/>
    <property type="match status" value="1"/>
</dbReference>
<dbReference type="SUPFAM" id="SSF52540">
    <property type="entry name" value="P-loop containing nucleoside triphosphate hydrolases"/>
    <property type="match status" value="1"/>
</dbReference>
<dbReference type="OrthoDB" id="1898799at2759"/>
<evidence type="ECO:0000259" key="5">
    <source>
        <dbReference type="Pfam" id="PF00931"/>
    </source>
</evidence>
<evidence type="ECO:0000256" key="1">
    <source>
        <dbReference type="ARBA" id="ARBA00008894"/>
    </source>
</evidence>
<dbReference type="KEGG" id="nnu:104598357"/>